<evidence type="ECO:0000313" key="3">
    <source>
        <dbReference type="Proteomes" id="UP001567572"/>
    </source>
</evidence>
<reference evidence="2 3" key="1">
    <citation type="submission" date="2024-06" db="EMBL/GenBank/DDBJ databases">
        <title>Halorubrum miltondacostae sp. nov., a potential PHA producer isolated from an inland solar saltern in Rio Maior, Portugal.</title>
        <authorList>
            <person name="Albuquerque L."/>
            <person name="Viver T."/>
            <person name="Barroso C."/>
            <person name="Claudino R."/>
            <person name="Galvan M."/>
            <person name="Simoes G."/>
            <person name="Lobo Da Cunha A."/>
            <person name="Egas C."/>
        </authorList>
    </citation>
    <scope>NUCLEOTIDE SEQUENCE [LARGE SCALE GENOMIC DNA]</scope>
    <source>
        <strain evidence="2 3">RMP-11</strain>
    </source>
</reference>
<keyword evidence="1" id="KW-0472">Membrane</keyword>
<dbReference type="Proteomes" id="UP001567572">
    <property type="component" value="Unassembled WGS sequence"/>
</dbReference>
<feature type="transmembrane region" description="Helical" evidence="1">
    <location>
        <begin position="35"/>
        <end position="60"/>
    </location>
</feature>
<feature type="transmembrane region" description="Helical" evidence="1">
    <location>
        <begin position="12"/>
        <end position="29"/>
    </location>
</feature>
<sequence length="93" mass="9693">MNSTAELKRHSALGLTMLLMSLWFGRLATTESGAVSLLAGGFAIGLACFAVALLMGLFGADSILDEELGPRVSLLFVLLIIGGMMTFVTSAVI</sequence>
<accession>A0ABD5MBC0</accession>
<proteinExistence type="predicted"/>
<keyword evidence="3" id="KW-1185">Reference proteome</keyword>
<evidence type="ECO:0000256" key="1">
    <source>
        <dbReference type="SAM" id="Phobius"/>
    </source>
</evidence>
<dbReference type="AlphaFoldDB" id="A0ABD5MBC0"/>
<protein>
    <submittedName>
        <fullName evidence="2">Uncharacterized protein</fullName>
    </submittedName>
</protein>
<keyword evidence="1" id="KW-0812">Transmembrane</keyword>
<dbReference type="EMBL" id="JBEDNY010000005">
    <property type="protein sequence ID" value="MEZ3164930.1"/>
    <property type="molecule type" value="Genomic_DNA"/>
</dbReference>
<organism evidence="2 3">
    <name type="scientific">Halorubrum miltondacostae</name>
    <dbReference type="NCBI Taxonomy" id="3076378"/>
    <lineage>
        <taxon>Archaea</taxon>
        <taxon>Methanobacteriati</taxon>
        <taxon>Methanobacteriota</taxon>
        <taxon>Stenosarchaea group</taxon>
        <taxon>Halobacteria</taxon>
        <taxon>Halobacteriales</taxon>
        <taxon>Haloferacaceae</taxon>
        <taxon>Halorubrum</taxon>
    </lineage>
</organism>
<name>A0ABD5MBC0_9EURY</name>
<evidence type="ECO:0000313" key="2">
    <source>
        <dbReference type="EMBL" id="MEZ3164930.1"/>
    </source>
</evidence>
<feature type="transmembrane region" description="Helical" evidence="1">
    <location>
        <begin position="72"/>
        <end position="92"/>
    </location>
</feature>
<keyword evidence="1" id="KW-1133">Transmembrane helix</keyword>
<comment type="caution">
    <text evidence="2">The sequence shown here is derived from an EMBL/GenBank/DDBJ whole genome shotgun (WGS) entry which is preliminary data.</text>
</comment>
<gene>
    <name evidence="2" type="ORF">ABNG04_13750</name>
</gene>
<dbReference type="RefSeq" id="WP_371162972.1">
    <property type="nucleotide sequence ID" value="NZ_JBEDNX010000007.1"/>
</dbReference>